<feature type="domain" description="Zn(2)-C6 fungal-type" evidence="6">
    <location>
        <begin position="38"/>
        <end position="67"/>
    </location>
</feature>
<dbReference type="Pfam" id="PF00172">
    <property type="entry name" value="Zn_clus"/>
    <property type="match status" value="1"/>
</dbReference>
<dbReference type="SUPFAM" id="SSF57701">
    <property type="entry name" value="Zn2/Cys6 DNA-binding domain"/>
    <property type="match status" value="1"/>
</dbReference>
<feature type="compositionally biased region" description="Basic and acidic residues" evidence="5">
    <location>
        <begin position="94"/>
        <end position="103"/>
    </location>
</feature>
<proteinExistence type="predicted"/>
<dbReference type="Proteomes" id="UP000030641">
    <property type="component" value="Unassembled WGS sequence"/>
</dbReference>
<dbReference type="GO" id="GO:0000435">
    <property type="term" value="P:positive regulation of transcription from RNA polymerase II promoter by galactose"/>
    <property type="evidence" value="ECO:0007669"/>
    <property type="project" value="TreeGrafter"/>
</dbReference>
<dbReference type="OMA" id="LTVICHQ"/>
<dbReference type="InterPro" id="IPR036864">
    <property type="entry name" value="Zn2-C6_fun-type_DNA-bd_sf"/>
</dbReference>
<evidence type="ECO:0000256" key="4">
    <source>
        <dbReference type="ARBA" id="ARBA00023242"/>
    </source>
</evidence>
<reference evidence="7 8" key="1">
    <citation type="journal article" date="2014" name="BMC Genomics">
        <title>Genome sequencing of four Aureobasidium pullulans varieties: biotechnological potential, stress tolerance, and description of new species.</title>
        <authorList>
            <person name="Gostin Ar C."/>
            <person name="Ohm R.A."/>
            <person name="Kogej T."/>
            <person name="Sonjak S."/>
            <person name="Turk M."/>
            <person name="Zajc J."/>
            <person name="Zalar P."/>
            <person name="Grube M."/>
            <person name="Sun H."/>
            <person name="Han J."/>
            <person name="Sharma A."/>
            <person name="Chiniquy J."/>
            <person name="Ngan C.Y."/>
            <person name="Lipzen A."/>
            <person name="Barry K."/>
            <person name="Grigoriev I.V."/>
            <person name="Gunde-Cimerman N."/>
        </authorList>
    </citation>
    <scope>NUCLEOTIDE SEQUENCE [LARGE SCALE GENOMIC DNA]</scope>
    <source>
        <strain evidence="7 8">EXF-2481</strain>
    </source>
</reference>
<gene>
    <name evidence="7" type="ORF">AUEXF2481DRAFT_68903</name>
</gene>
<dbReference type="OrthoDB" id="2283488at2759"/>
<dbReference type="HOGENOM" id="CLU_016509_1_0_1"/>
<dbReference type="GO" id="GO:0000981">
    <property type="term" value="F:DNA-binding transcription factor activity, RNA polymerase II-specific"/>
    <property type="evidence" value="ECO:0007669"/>
    <property type="project" value="InterPro"/>
</dbReference>
<organism evidence="7 8">
    <name type="scientific">Aureobasidium subglaciale (strain EXF-2481)</name>
    <name type="common">Aureobasidium pullulans var. subglaciale</name>
    <dbReference type="NCBI Taxonomy" id="1043005"/>
    <lineage>
        <taxon>Eukaryota</taxon>
        <taxon>Fungi</taxon>
        <taxon>Dikarya</taxon>
        <taxon>Ascomycota</taxon>
        <taxon>Pezizomycotina</taxon>
        <taxon>Dothideomycetes</taxon>
        <taxon>Dothideomycetidae</taxon>
        <taxon>Dothideales</taxon>
        <taxon>Saccotheciaceae</taxon>
        <taxon>Aureobasidium</taxon>
    </lineage>
</organism>
<protein>
    <recommendedName>
        <fullName evidence="6">Zn(2)-C6 fungal-type domain-containing protein</fullName>
    </recommendedName>
</protein>
<dbReference type="SMART" id="SM00066">
    <property type="entry name" value="GAL4"/>
    <property type="match status" value="1"/>
</dbReference>
<dbReference type="PROSITE" id="PS50048">
    <property type="entry name" value="ZN2_CY6_FUNGAL_2"/>
    <property type="match status" value="1"/>
</dbReference>
<sequence>MPHTVMLPAPVDTPHNSGSPERRLLPRIRQKRAQVARACDECRAHRTKCDNNRPCSNCNDKGRRCSNSDTRKVLTLSQAYRKIEDLRQKVQDLESRLERDPENRVTTQYTPDLLSRSERSDSQSENHTSEQGASKIKPWAGIKLRPVRSPHETWFGPSSLYHFMKRLSTFLTSSLQEIYTADSMLLNSESSRNFPGAPDFLEGSSTYVTSTPWLPLPEGLAKDLTPMQEEYFTSLFWQSFHTASSAIIDEAEFKEHHQSLWIGSGNVRKSSALVDIVLAMCMQYGISTLPTNQQGEIADNHDATIAGRWHYRRCQSLLTHEMESPTISTLQCHLLCALYLCGGSFHNMVDSCIGLAVRTAYMLGLHLDPPKTMPLREQEKRRRLWWAVYVFDSKINMKLGRPFLLRDFHVMPQIPSDDLETAMISGSSFAPLGDNATWLSFNLQNIKLFTAVRAAHTALYNADLKLSEGETIWDYPQILEESANLMRPHIKLLDNWTNEVPSGLKTQRQNGSRPLSTDASVLEIEAFAPMWVQRQRLLLELMYHNLSISLYRSFIPLVSNPASGPITGEIAVRCAEHAIAFTNILHQVLSSTSILDGWHEVFHWQWNAAMTLIGFIITYPNSPSTTAARGALEVSIAVFSIYGKSLSIANSAGDIVRNLCARIGKISLQYAGVQNATFDGSFMGTGPLAPDNQNIDWSFYDMSVPAWENLFDVALDIDFWGDMSTL</sequence>
<dbReference type="PANTHER" id="PTHR47424">
    <property type="entry name" value="REGULATORY PROTEIN GAL4"/>
    <property type="match status" value="1"/>
</dbReference>
<evidence type="ECO:0000256" key="3">
    <source>
        <dbReference type="ARBA" id="ARBA00023163"/>
    </source>
</evidence>
<dbReference type="PANTHER" id="PTHR47424:SF12">
    <property type="entry name" value="TRANSCRIPTION FACTOR ASQA"/>
    <property type="match status" value="1"/>
</dbReference>
<dbReference type="CDD" id="cd00067">
    <property type="entry name" value="GAL4"/>
    <property type="match status" value="1"/>
</dbReference>
<feature type="compositionally biased region" description="Basic and acidic residues" evidence="5">
    <location>
        <begin position="115"/>
        <end position="128"/>
    </location>
</feature>
<dbReference type="CDD" id="cd12148">
    <property type="entry name" value="fungal_TF_MHR"/>
    <property type="match status" value="1"/>
</dbReference>
<dbReference type="EMBL" id="KL584772">
    <property type="protein sequence ID" value="KEQ92141.1"/>
    <property type="molecule type" value="Genomic_DNA"/>
</dbReference>
<dbReference type="InterPro" id="IPR051127">
    <property type="entry name" value="Fungal_SecMet_Regulators"/>
</dbReference>
<evidence type="ECO:0000256" key="1">
    <source>
        <dbReference type="ARBA" id="ARBA00022723"/>
    </source>
</evidence>
<dbReference type="InParanoid" id="A0A074YZ92"/>
<dbReference type="Pfam" id="PF04082">
    <property type="entry name" value="Fungal_trans"/>
    <property type="match status" value="1"/>
</dbReference>
<dbReference type="Gene3D" id="4.10.240.10">
    <property type="entry name" value="Zn(2)-C6 fungal-type DNA-binding domain"/>
    <property type="match status" value="1"/>
</dbReference>
<evidence type="ECO:0000313" key="8">
    <source>
        <dbReference type="Proteomes" id="UP000030641"/>
    </source>
</evidence>
<dbReference type="InterPro" id="IPR007219">
    <property type="entry name" value="XnlR_reg_dom"/>
</dbReference>
<feature type="region of interest" description="Disordered" evidence="5">
    <location>
        <begin position="1"/>
        <end position="22"/>
    </location>
</feature>
<name>A0A074YZ92_AURSE</name>
<dbReference type="RefSeq" id="XP_013340698.1">
    <property type="nucleotide sequence ID" value="XM_013485244.1"/>
</dbReference>
<dbReference type="GeneID" id="25370614"/>
<keyword evidence="2" id="KW-0805">Transcription regulation</keyword>
<accession>A0A074YZ92</accession>
<evidence type="ECO:0000259" key="6">
    <source>
        <dbReference type="PROSITE" id="PS50048"/>
    </source>
</evidence>
<keyword evidence="4" id="KW-0539">Nucleus</keyword>
<dbReference type="PROSITE" id="PS00463">
    <property type="entry name" value="ZN2_CY6_FUNGAL_1"/>
    <property type="match status" value="1"/>
</dbReference>
<evidence type="ECO:0000256" key="2">
    <source>
        <dbReference type="ARBA" id="ARBA00023015"/>
    </source>
</evidence>
<dbReference type="SMART" id="SM00906">
    <property type="entry name" value="Fungal_trans"/>
    <property type="match status" value="1"/>
</dbReference>
<dbReference type="GO" id="GO:0006351">
    <property type="term" value="P:DNA-templated transcription"/>
    <property type="evidence" value="ECO:0007669"/>
    <property type="project" value="InterPro"/>
</dbReference>
<feature type="region of interest" description="Disordered" evidence="5">
    <location>
        <begin position="94"/>
        <end position="136"/>
    </location>
</feature>
<dbReference type="InterPro" id="IPR001138">
    <property type="entry name" value="Zn2Cys6_DnaBD"/>
</dbReference>
<dbReference type="GO" id="GO:0008270">
    <property type="term" value="F:zinc ion binding"/>
    <property type="evidence" value="ECO:0007669"/>
    <property type="project" value="InterPro"/>
</dbReference>
<dbReference type="GO" id="GO:0000978">
    <property type="term" value="F:RNA polymerase II cis-regulatory region sequence-specific DNA binding"/>
    <property type="evidence" value="ECO:0007669"/>
    <property type="project" value="TreeGrafter"/>
</dbReference>
<keyword evidence="1" id="KW-0479">Metal-binding</keyword>
<keyword evidence="3" id="KW-0804">Transcription</keyword>
<dbReference type="AlphaFoldDB" id="A0A074YZ92"/>
<evidence type="ECO:0000256" key="5">
    <source>
        <dbReference type="SAM" id="MobiDB-lite"/>
    </source>
</evidence>
<dbReference type="GO" id="GO:0005634">
    <property type="term" value="C:nucleus"/>
    <property type="evidence" value="ECO:0007669"/>
    <property type="project" value="TreeGrafter"/>
</dbReference>
<evidence type="ECO:0000313" key="7">
    <source>
        <dbReference type="EMBL" id="KEQ92141.1"/>
    </source>
</evidence>
<keyword evidence="8" id="KW-1185">Reference proteome</keyword>